<dbReference type="PANTHER" id="PTHR18919">
    <property type="entry name" value="ACETYL-COA C-ACYLTRANSFERASE"/>
    <property type="match status" value="1"/>
</dbReference>
<gene>
    <name evidence="8" type="ORF">DES53_108172</name>
</gene>
<dbReference type="InterPro" id="IPR020613">
    <property type="entry name" value="Thiolase_CS"/>
</dbReference>
<keyword evidence="9" id="KW-1185">Reference proteome</keyword>
<protein>
    <submittedName>
        <fullName evidence="8">Acetyl-CoA C-acetyltransferase/acetyl-CoA acyltransferase</fullName>
    </submittedName>
</protein>
<accession>A0A366HF56</accession>
<dbReference type="Pfam" id="PF00108">
    <property type="entry name" value="Thiolase_N"/>
    <property type="match status" value="1"/>
</dbReference>
<evidence type="ECO:0000256" key="5">
    <source>
        <dbReference type="RuleBase" id="RU003557"/>
    </source>
</evidence>
<evidence type="ECO:0000256" key="4">
    <source>
        <dbReference type="PIRSR" id="PIRSR000429-1"/>
    </source>
</evidence>
<dbReference type="SUPFAM" id="SSF53901">
    <property type="entry name" value="Thiolase-like"/>
    <property type="match status" value="2"/>
</dbReference>
<dbReference type="GO" id="GO:0003988">
    <property type="term" value="F:acetyl-CoA C-acyltransferase activity"/>
    <property type="evidence" value="ECO:0007669"/>
    <property type="project" value="UniProtKB-ARBA"/>
</dbReference>
<name>A0A366HF56_9BACT</name>
<dbReference type="CDD" id="cd00751">
    <property type="entry name" value="thiolase"/>
    <property type="match status" value="1"/>
</dbReference>
<evidence type="ECO:0000259" key="7">
    <source>
        <dbReference type="Pfam" id="PF02803"/>
    </source>
</evidence>
<feature type="domain" description="Thiolase C-terminal" evidence="7">
    <location>
        <begin position="298"/>
        <end position="434"/>
    </location>
</feature>
<dbReference type="Proteomes" id="UP000253426">
    <property type="component" value="Unassembled WGS sequence"/>
</dbReference>
<evidence type="ECO:0000256" key="1">
    <source>
        <dbReference type="ARBA" id="ARBA00010982"/>
    </source>
</evidence>
<evidence type="ECO:0000313" key="9">
    <source>
        <dbReference type="Proteomes" id="UP000253426"/>
    </source>
</evidence>
<reference evidence="8 9" key="1">
    <citation type="submission" date="2018-06" db="EMBL/GenBank/DDBJ databases">
        <title>Genomic Encyclopedia of Type Strains, Phase IV (KMG-IV): sequencing the most valuable type-strain genomes for metagenomic binning, comparative biology and taxonomic classification.</title>
        <authorList>
            <person name="Goeker M."/>
        </authorList>
    </citation>
    <scope>NUCLEOTIDE SEQUENCE [LARGE SCALE GENOMIC DNA]</scope>
    <source>
        <strain evidence="8 9">DSM 25532</strain>
    </source>
</reference>
<dbReference type="InterPro" id="IPR002155">
    <property type="entry name" value="Thiolase"/>
</dbReference>
<dbReference type="InterPro" id="IPR020610">
    <property type="entry name" value="Thiolase_AS"/>
</dbReference>
<dbReference type="InterPro" id="IPR020616">
    <property type="entry name" value="Thiolase_N"/>
</dbReference>
<dbReference type="PIRSF" id="PIRSF000429">
    <property type="entry name" value="Ac-CoA_Ac_transf"/>
    <property type="match status" value="1"/>
</dbReference>
<organism evidence="8 9">
    <name type="scientific">Roseimicrobium gellanilyticum</name>
    <dbReference type="NCBI Taxonomy" id="748857"/>
    <lineage>
        <taxon>Bacteria</taxon>
        <taxon>Pseudomonadati</taxon>
        <taxon>Verrucomicrobiota</taxon>
        <taxon>Verrucomicrobiia</taxon>
        <taxon>Verrucomicrobiales</taxon>
        <taxon>Verrucomicrobiaceae</taxon>
        <taxon>Roseimicrobium</taxon>
    </lineage>
</organism>
<feature type="active site" description="Acyl-thioester intermediate" evidence="4">
    <location>
        <position position="99"/>
    </location>
</feature>
<dbReference type="Pfam" id="PF02803">
    <property type="entry name" value="Thiolase_C"/>
    <property type="match status" value="1"/>
</dbReference>
<dbReference type="PROSITE" id="PS00737">
    <property type="entry name" value="THIOLASE_2"/>
    <property type="match status" value="1"/>
</dbReference>
<proteinExistence type="inferred from homology"/>
<comment type="caution">
    <text evidence="8">The sequence shown here is derived from an EMBL/GenBank/DDBJ whole genome shotgun (WGS) entry which is preliminary data.</text>
</comment>
<feature type="domain" description="Thiolase N-terminal" evidence="6">
    <location>
        <begin position="16"/>
        <end position="290"/>
    </location>
</feature>
<evidence type="ECO:0000256" key="3">
    <source>
        <dbReference type="ARBA" id="ARBA00023315"/>
    </source>
</evidence>
<dbReference type="NCBIfam" id="TIGR01930">
    <property type="entry name" value="AcCoA-C-Actrans"/>
    <property type="match status" value="1"/>
</dbReference>
<dbReference type="Gene3D" id="3.40.47.10">
    <property type="match status" value="1"/>
</dbReference>
<sequence length="436" mass="45677">MAGSNFTLIFPMKSLVILDGARTPFCRSGSALSEMHAADLGRLAASGALIRSGFDPALVDETIFGCVAQPADAANIARVIALRTGIPKEKPSMTVHRNCASGMEAVTTAHQKLAAGQGEVFLVGGVESMSQMPLLFRHEAALKFAMLGRAKTFGSRARAMAAFRPQDFMPLLALKMGLTDPVAELNMGETAEVLAREFGITRSEQDAFAVKSHLKAAAAAAFLAEEMVPAFSGTREVKAVMQDNGVRADSSVQKLAKLPTIFDPLTGTVTAGNSSQITDGAVAMIVCSEEKASSLGMQPLGRMVSYAYTGCDPERMGLGPVQASALALRRARWTLADVDLMELNEAFASQALAVLKCFRDPAAAKRAGLDTPLGEVDEARLNPQGGSIALGHPVGATGSRLILTALKQLKRTGKKRALVTLCVGGGQGGAVCLESL</sequence>
<keyword evidence="3 5" id="KW-0012">Acyltransferase</keyword>
<evidence type="ECO:0000256" key="2">
    <source>
        <dbReference type="ARBA" id="ARBA00022679"/>
    </source>
</evidence>
<evidence type="ECO:0000313" key="8">
    <source>
        <dbReference type="EMBL" id="RBP40465.1"/>
    </source>
</evidence>
<dbReference type="AlphaFoldDB" id="A0A366HF56"/>
<comment type="similarity">
    <text evidence="1 5">Belongs to the thiolase-like superfamily. Thiolase family.</text>
</comment>
<feature type="active site" description="Proton acceptor" evidence="4">
    <location>
        <position position="392"/>
    </location>
</feature>
<dbReference type="PANTHER" id="PTHR18919:SF151">
    <property type="entry name" value="BLR2427 PROTEIN"/>
    <property type="match status" value="1"/>
</dbReference>
<dbReference type="InterPro" id="IPR020617">
    <property type="entry name" value="Thiolase_C"/>
</dbReference>
<dbReference type="PROSITE" id="PS00099">
    <property type="entry name" value="THIOLASE_3"/>
    <property type="match status" value="1"/>
</dbReference>
<keyword evidence="2 5" id="KW-0808">Transferase</keyword>
<feature type="active site" description="Proton acceptor" evidence="4">
    <location>
        <position position="422"/>
    </location>
</feature>
<dbReference type="EMBL" id="QNRR01000008">
    <property type="protein sequence ID" value="RBP40465.1"/>
    <property type="molecule type" value="Genomic_DNA"/>
</dbReference>
<evidence type="ECO:0000259" key="6">
    <source>
        <dbReference type="Pfam" id="PF00108"/>
    </source>
</evidence>
<dbReference type="InterPro" id="IPR016039">
    <property type="entry name" value="Thiolase-like"/>
</dbReference>